<evidence type="ECO:0008006" key="2">
    <source>
        <dbReference type="Google" id="ProtNLM"/>
    </source>
</evidence>
<dbReference type="AlphaFoldDB" id="X1AWK2"/>
<accession>X1AWK2</accession>
<proteinExistence type="predicted"/>
<name>X1AWK2_9ZZZZ</name>
<gene>
    <name evidence="1" type="ORF">S01H4_22395</name>
</gene>
<reference evidence="1" key="1">
    <citation type="journal article" date="2014" name="Front. Microbiol.">
        <title>High frequency of phylogenetically diverse reductive dehalogenase-homologous genes in deep subseafloor sedimentary metagenomes.</title>
        <authorList>
            <person name="Kawai M."/>
            <person name="Futagami T."/>
            <person name="Toyoda A."/>
            <person name="Takaki Y."/>
            <person name="Nishi S."/>
            <person name="Hori S."/>
            <person name="Arai W."/>
            <person name="Tsubouchi T."/>
            <person name="Morono Y."/>
            <person name="Uchiyama I."/>
            <person name="Ito T."/>
            <person name="Fujiyama A."/>
            <person name="Inagaki F."/>
            <person name="Takami H."/>
        </authorList>
    </citation>
    <scope>NUCLEOTIDE SEQUENCE</scope>
    <source>
        <strain evidence="1">Expedition CK06-06</strain>
    </source>
</reference>
<comment type="caution">
    <text evidence="1">The sequence shown here is derived from an EMBL/GenBank/DDBJ whole genome shotgun (WGS) entry which is preliminary data.</text>
</comment>
<dbReference type="EMBL" id="BART01010259">
    <property type="protein sequence ID" value="GAG87140.1"/>
    <property type="molecule type" value="Genomic_DNA"/>
</dbReference>
<dbReference type="Gene3D" id="3.40.50.720">
    <property type="entry name" value="NAD(P)-binding Rossmann-like Domain"/>
    <property type="match status" value="1"/>
</dbReference>
<organism evidence="1">
    <name type="scientific">marine sediment metagenome</name>
    <dbReference type="NCBI Taxonomy" id="412755"/>
    <lineage>
        <taxon>unclassified sequences</taxon>
        <taxon>metagenomes</taxon>
        <taxon>ecological metagenomes</taxon>
    </lineage>
</organism>
<feature type="non-terminal residue" evidence="1">
    <location>
        <position position="1"/>
    </location>
</feature>
<sequence length="249" mass="26933">VNVTLTHRSLEAARSAGVSRAVVCGSYFAHFNRIWPHLKISERMPYVASRDRQTQAAFDLITDDFGVVVLELPYIWGTMPNRPAQWEGLIKLALSPEPTIHYAGGGTMMTSVKHIAEAILGGLERGVAGQCYQIGDENVTWVEMFNRITSAAGVAKKQVETVYHAQLRAVARESEAQLEAAGLETGITPVAYVDIETANAFFDPEPARMALGMTSGGLDEAIKEQVVLVQKAGEAEETFGTQTAGPVTP</sequence>
<evidence type="ECO:0000313" key="1">
    <source>
        <dbReference type="EMBL" id="GAG87140.1"/>
    </source>
</evidence>
<dbReference type="InterPro" id="IPR036291">
    <property type="entry name" value="NAD(P)-bd_dom_sf"/>
</dbReference>
<dbReference type="SUPFAM" id="SSF51735">
    <property type="entry name" value="NAD(P)-binding Rossmann-fold domains"/>
    <property type="match status" value="1"/>
</dbReference>
<protein>
    <recommendedName>
        <fullName evidence="2">NmrA-like domain-containing protein</fullName>
    </recommendedName>
</protein>